<evidence type="ECO:0000313" key="2">
    <source>
        <dbReference type="Proteomes" id="UP000747399"/>
    </source>
</evidence>
<protein>
    <submittedName>
        <fullName evidence="1">Uncharacterized protein</fullName>
    </submittedName>
</protein>
<dbReference type="AlphaFoldDB" id="A0A8J4BMN4"/>
<keyword evidence="2" id="KW-1185">Reference proteome</keyword>
<dbReference type="Proteomes" id="UP000747399">
    <property type="component" value="Unassembled WGS sequence"/>
</dbReference>
<sequence>MSSAATITNTITKTLSKTNTNTAVTNIITITITNTNTINTTITINNTDNNAVTTNTTTSHYHNHHQQYHHHQQQQQLGMPPGGLVAFVVSEQHRGSVPLSLWPPLSNPILALQAGASKYRTTDQYCCTPRWLTSPLPVRSVWLHCNGVGPHPGASS</sequence>
<dbReference type="EMBL" id="BNCO01000070">
    <property type="protein sequence ID" value="GIL64926.1"/>
    <property type="molecule type" value="Genomic_DNA"/>
</dbReference>
<organism evidence="1 2">
    <name type="scientific">Volvox africanus</name>
    <dbReference type="NCBI Taxonomy" id="51714"/>
    <lineage>
        <taxon>Eukaryota</taxon>
        <taxon>Viridiplantae</taxon>
        <taxon>Chlorophyta</taxon>
        <taxon>core chlorophytes</taxon>
        <taxon>Chlorophyceae</taxon>
        <taxon>CS clade</taxon>
        <taxon>Chlamydomonadales</taxon>
        <taxon>Volvocaceae</taxon>
        <taxon>Volvox</taxon>
    </lineage>
</organism>
<name>A0A8J4BMN4_9CHLO</name>
<reference evidence="1" key="1">
    <citation type="journal article" date="2021" name="Proc. Natl. Acad. Sci. U.S.A.">
        <title>Three genomes in the algal genus Volvox reveal the fate of a haploid sex-determining region after a transition to homothallism.</title>
        <authorList>
            <person name="Yamamoto K."/>
            <person name="Hamaji T."/>
            <person name="Kawai-Toyooka H."/>
            <person name="Matsuzaki R."/>
            <person name="Takahashi F."/>
            <person name="Nishimura Y."/>
            <person name="Kawachi M."/>
            <person name="Noguchi H."/>
            <person name="Minakuchi Y."/>
            <person name="Umen J.G."/>
            <person name="Toyoda A."/>
            <person name="Nozaki H."/>
        </authorList>
    </citation>
    <scope>NUCLEOTIDE SEQUENCE</scope>
    <source>
        <strain evidence="1">NIES-3780</strain>
    </source>
</reference>
<gene>
    <name evidence="1" type="ORF">Vafri_18768</name>
</gene>
<accession>A0A8J4BMN4</accession>
<evidence type="ECO:0000313" key="1">
    <source>
        <dbReference type="EMBL" id="GIL64926.1"/>
    </source>
</evidence>
<comment type="caution">
    <text evidence="1">The sequence shown here is derived from an EMBL/GenBank/DDBJ whole genome shotgun (WGS) entry which is preliminary data.</text>
</comment>
<proteinExistence type="predicted"/>